<comment type="subcellular location">
    <subcellularLocation>
        <location evidence="1">Membrane</location>
        <topology evidence="1">Multi-pass membrane protein</topology>
    </subcellularLocation>
</comment>
<feature type="transmembrane region" description="Helical" evidence="4">
    <location>
        <begin position="153"/>
        <end position="173"/>
    </location>
</feature>
<dbReference type="PANTHER" id="PTHR11360">
    <property type="entry name" value="MONOCARBOXYLATE TRANSPORTER"/>
    <property type="match status" value="1"/>
</dbReference>
<dbReference type="PANTHER" id="PTHR11360:SF130">
    <property type="entry name" value="MAJOR FACILITATOR SUPERFAMILY (MFS) PROFILE DOMAIN-CONTAINING PROTEIN-RELATED"/>
    <property type="match status" value="1"/>
</dbReference>
<keyword evidence="7" id="KW-1185">Reference proteome</keyword>
<name>A0ABR4KW37_9EURO</name>
<accession>A0ABR4KW37</accession>
<dbReference type="EMBL" id="JBFXLU010000007">
    <property type="protein sequence ID" value="KAL2856509.1"/>
    <property type="molecule type" value="Genomic_DNA"/>
</dbReference>
<dbReference type="SUPFAM" id="SSF103473">
    <property type="entry name" value="MFS general substrate transporter"/>
    <property type="match status" value="1"/>
</dbReference>
<evidence type="ECO:0000313" key="6">
    <source>
        <dbReference type="EMBL" id="KAL2856509.1"/>
    </source>
</evidence>
<feature type="region of interest" description="Disordered" evidence="3">
    <location>
        <begin position="1"/>
        <end position="21"/>
    </location>
</feature>
<dbReference type="Gene3D" id="1.20.1250.20">
    <property type="entry name" value="MFS general substrate transporter like domains"/>
    <property type="match status" value="2"/>
</dbReference>
<keyword evidence="4" id="KW-0812">Transmembrane</keyword>
<dbReference type="Proteomes" id="UP001610446">
    <property type="component" value="Unassembled WGS sequence"/>
</dbReference>
<comment type="caution">
    <text evidence="6">The sequence shown here is derived from an EMBL/GenBank/DDBJ whole genome shotgun (WGS) entry which is preliminary data.</text>
</comment>
<dbReference type="InterPro" id="IPR020846">
    <property type="entry name" value="MFS_dom"/>
</dbReference>
<evidence type="ECO:0000256" key="1">
    <source>
        <dbReference type="ARBA" id="ARBA00004141"/>
    </source>
</evidence>
<feature type="transmembrane region" description="Helical" evidence="4">
    <location>
        <begin position="264"/>
        <end position="281"/>
    </location>
</feature>
<evidence type="ECO:0000313" key="7">
    <source>
        <dbReference type="Proteomes" id="UP001610446"/>
    </source>
</evidence>
<dbReference type="PROSITE" id="PS50850">
    <property type="entry name" value="MFS"/>
    <property type="match status" value="1"/>
</dbReference>
<feature type="transmembrane region" description="Helical" evidence="4">
    <location>
        <begin position="118"/>
        <end position="141"/>
    </location>
</feature>
<protein>
    <submittedName>
        <fullName evidence="6">Monocarboxylate permease</fullName>
    </submittedName>
</protein>
<feature type="transmembrane region" description="Helical" evidence="4">
    <location>
        <begin position="93"/>
        <end position="112"/>
    </location>
</feature>
<evidence type="ECO:0000256" key="4">
    <source>
        <dbReference type="SAM" id="Phobius"/>
    </source>
</evidence>
<feature type="transmembrane region" description="Helical" evidence="4">
    <location>
        <begin position="228"/>
        <end position="252"/>
    </location>
</feature>
<feature type="domain" description="Major facilitator superfamily (MFS) profile" evidence="5">
    <location>
        <begin position="229"/>
        <end position="418"/>
    </location>
</feature>
<feature type="transmembrane region" description="Helical" evidence="4">
    <location>
        <begin position="384"/>
        <end position="405"/>
    </location>
</feature>
<keyword evidence="4" id="KW-0472">Membrane</keyword>
<organism evidence="6 7">
    <name type="scientific">Aspergillus pseudoustus</name>
    <dbReference type="NCBI Taxonomy" id="1810923"/>
    <lineage>
        <taxon>Eukaryota</taxon>
        <taxon>Fungi</taxon>
        <taxon>Dikarya</taxon>
        <taxon>Ascomycota</taxon>
        <taxon>Pezizomycotina</taxon>
        <taxon>Eurotiomycetes</taxon>
        <taxon>Eurotiomycetidae</taxon>
        <taxon>Eurotiales</taxon>
        <taxon>Aspergillaceae</taxon>
        <taxon>Aspergillus</taxon>
        <taxon>Aspergillus subgen. Nidulantes</taxon>
    </lineage>
</organism>
<feature type="transmembrane region" description="Helical" evidence="4">
    <location>
        <begin position="185"/>
        <end position="207"/>
    </location>
</feature>
<keyword evidence="4" id="KW-1133">Transmembrane helix</keyword>
<proteinExistence type="inferred from homology"/>
<gene>
    <name evidence="6" type="ORF">BJY01DRAFT_263535</name>
</gene>
<dbReference type="InterPro" id="IPR011701">
    <property type="entry name" value="MFS"/>
</dbReference>
<dbReference type="Pfam" id="PF07690">
    <property type="entry name" value="MFS_1"/>
    <property type="match status" value="1"/>
</dbReference>
<evidence type="ECO:0000256" key="3">
    <source>
        <dbReference type="SAM" id="MobiDB-lite"/>
    </source>
</evidence>
<reference evidence="6 7" key="1">
    <citation type="submission" date="2024-07" db="EMBL/GenBank/DDBJ databases">
        <title>Section-level genome sequencing and comparative genomics of Aspergillus sections Usti and Cavernicolus.</title>
        <authorList>
            <consortium name="Lawrence Berkeley National Laboratory"/>
            <person name="Nybo J.L."/>
            <person name="Vesth T.C."/>
            <person name="Theobald S."/>
            <person name="Frisvad J.C."/>
            <person name="Larsen T.O."/>
            <person name="Kjaerboelling I."/>
            <person name="Rothschild-Mancinelli K."/>
            <person name="Lyhne E.K."/>
            <person name="Kogle M.E."/>
            <person name="Barry K."/>
            <person name="Clum A."/>
            <person name="Na H."/>
            <person name="Ledsgaard L."/>
            <person name="Lin J."/>
            <person name="Lipzen A."/>
            <person name="Kuo A."/>
            <person name="Riley R."/>
            <person name="Mondo S."/>
            <person name="Labutti K."/>
            <person name="Haridas S."/>
            <person name="Pangalinan J."/>
            <person name="Salamov A.A."/>
            <person name="Simmons B.A."/>
            <person name="Magnuson J.K."/>
            <person name="Chen J."/>
            <person name="Drula E."/>
            <person name="Henrissat B."/>
            <person name="Wiebenga A."/>
            <person name="Lubbers R.J."/>
            <person name="Gomes A.C."/>
            <person name="Makela M.R."/>
            <person name="Stajich J."/>
            <person name="Grigoriev I.V."/>
            <person name="Mortensen U.H."/>
            <person name="De Vries R.P."/>
            <person name="Baker S.E."/>
            <person name="Andersen M.R."/>
        </authorList>
    </citation>
    <scope>NUCLEOTIDE SEQUENCE [LARGE SCALE GENOMIC DNA]</scope>
    <source>
        <strain evidence="6 7">CBS 123904</strain>
    </source>
</reference>
<dbReference type="InterPro" id="IPR050327">
    <property type="entry name" value="Proton-linked_MCT"/>
</dbReference>
<feature type="compositionally biased region" description="Basic and acidic residues" evidence="3">
    <location>
        <begin position="1"/>
        <end position="11"/>
    </location>
</feature>
<dbReference type="InterPro" id="IPR036259">
    <property type="entry name" value="MFS_trans_sf"/>
</dbReference>
<feature type="transmembrane region" description="Helical" evidence="4">
    <location>
        <begin position="319"/>
        <end position="339"/>
    </location>
</feature>
<feature type="transmembrane region" description="Helical" evidence="4">
    <location>
        <begin position="351"/>
        <end position="372"/>
    </location>
</feature>
<evidence type="ECO:0000259" key="5">
    <source>
        <dbReference type="PROSITE" id="PS50850"/>
    </source>
</evidence>
<evidence type="ECO:0000256" key="2">
    <source>
        <dbReference type="ARBA" id="ARBA00006727"/>
    </source>
</evidence>
<sequence length="418" mass="44853">MHMSKEEENHSPETLPSSPPPPDDGLKAWLQVLCMHLVFFNTWGVSNGFAVFQQLYTETLPQTSSEISWIGSVQISLLFFLGVFAGRATDAGYFRLVYTTGTFLQILGFAMLSLCKTYWQIFLTQAVCMGLGNGLTFGPGLAVMSSYFSRHRAVAVGIAAAGAATGGMVYPILINQLLHTHGLSFGWTVRAAAFVMLITQIPGVLLFKTRLPPRSSGPLIDPSALHEPPFLFFTLSMFLNFWGLYFAFFYMGTFARDRLGVRDTQPFILTLNAVGVVGRIVPGLIGDRFTGKLNILIPLSFVSAIVVYAWMAVSTVSGLYVFTVVYGLVGGAAQALFPATATTMAPDMSRAGTRIGMILSVVGFATLTGPAIDGALIQGMGGRYTGAQAFAGSVIFLGACAALAARVAKVGWELKVKV</sequence>
<feature type="transmembrane region" description="Helical" evidence="4">
    <location>
        <begin position="67"/>
        <end position="86"/>
    </location>
</feature>
<feature type="transmembrane region" description="Helical" evidence="4">
    <location>
        <begin position="293"/>
        <end position="313"/>
    </location>
</feature>
<comment type="similarity">
    <text evidence="2">Belongs to the major facilitator superfamily. Monocarboxylate porter (TC 2.A.1.13) family.</text>
</comment>